<reference evidence="2 3" key="1">
    <citation type="submission" date="2018-06" db="EMBL/GenBank/DDBJ databases">
        <title>Genomic Encyclopedia of Archaeal and Bacterial Type Strains, Phase II (KMG-II): from individual species to whole genera.</title>
        <authorList>
            <person name="Goeker M."/>
        </authorList>
    </citation>
    <scope>NUCLEOTIDE SEQUENCE [LARGE SCALE GENOMIC DNA]</scope>
    <source>
        <strain evidence="2 3">DSM 25663</strain>
    </source>
</reference>
<dbReference type="Proteomes" id="UP000248840">
    <property type="component" value="Unassembled WGS sequence"/>
</dbReference>
<dbReference type="EMBL" id="QLSZ01000001">
    <property type="protein sequence ID" value="RAR75529.1"/>
    <property type="molecule type" value="Genomic_DNA"/>
</dbReference>
<sequence length="95" mass="10539">MLKCRLLGIKEAMAFKYVSKMATDKELLAKGIKYLFGALPLMFLGPSVIYNAFMNKQSSWYYLVLIIGCGLCIASVGLAFKGLNFIVKALFDGEQ</sequence>
<dbReference type="InterPro" id="IPR046077">
    <property type="entry name" value="DUF6095"/>
</dbReference>
<keyword evidence="1" id="KW-0812">Transmembrane</keyword>
<keyword evidence="1" id="KW-0472">Membrane</keyword>
<feature type="transmembrane region" description="Helical" evidence="1">
    <location>
        <begin position="34"/>
        <end position="53"/>
    </location>
</feature>
<feature type="transmembrane region" description="Helical" evidence="1">
    <location>
        <begin position="59"/>
        <end position="80"/>
    </location>
</feature>
<dbReference type="Pfam" id="PF19589">
    <property type="entry name" value="DUF6095"/>
    <property type="match status" value="1"/>
</dbReference>
<evidence type="ECO:0000313" key="3">
    <source>
        <dbReference type="Proteomes" id="UP000248840"/>
    </source>
</evidence>
<gene>
    <name evidence="2" type="ORF">CLV55_101229</name>
</gene>
<evidence type="ECO:0000256" key="1">
    <source>
        <dbReference type="SAM" id="Phobius"/>
    </source>
</evidence>
<evidence type="ECO:0000313" key="2">
    <source>
        <dbReference type="EMBL" id="RAR75529.1"/>
    </source>
</evidence>
<proteinExistence type="predicted"/>
<name>A0A328YNU9_9FLAO</name>
<organism evidence="2 3">
    <name type="scientific">Flavobacterium aciduliphilum</name>
    <dbReference type="NCBI Taxonomy" id="1101402"/>
    <lineage>
        <taxon>Bacteria</taxon>
        <taxon>Pseudomonadati</taxon>
        <taxon>Bacteroidota</taxon>
        <taxon>Flavobacteriia</taxon>
        <taxon>Flavobacteriales</taxon>
        <taxon>Flavobacteriaceae</taxon>
        <taxon>Flavobacterium</taxon>
    </lineage>
</organism>
<accession>A0A328YNU9</accession>
<dbReference type="AlphaFoldDB" id="A0A328YNU9"/>
<keyword evidence="3" id="KW-1185">Reference proteome</keyword>
<comment type="caution">
    <text evidence="2">The sequence shown here is derived from an EMBL/GenBank/DDBJ whole genome shotgun (WGS) entry which is preliminary data.</text>
</comment>
<protein>
    <submittedName>
        <fullName evidence="2">Uncharacterized protein</fullName>
    </submittedName>
</protein>
<keyword evidence="1" id="KW-1133">Transmembrane helix</keyword>